<evidence type="ECO:0000313" key="3">
    <source>
        <dbReference type="Proteomes" id="UP000026915"/>
    </source>
</evidence>
<dbReference type="InParanoid" id="A0A061EN10"/>
<dbReference type="Proteomes" id="UP000026915">
    <property type="component" value="Chromosome 4"/>
</dbReference>
<dbReference type="PROSITE" id="PS50181">
    <property type="entry name" value="FBOX"/>
    <property type="match status" value="1"/>
</dbReference>
<dbReference type="HOGENOM" id="CLU_019286_1_2_1"/>
<evidence type="ECO:0000259" key="1">
    <source>
        <dbReference type="PROSITE" id="PS50181"/>
    </source>
</evidence>
<name>A0A061EN10_THECC</name>
<sequence length="351" mass="40739">MTFQVKAKASTFHCSSTKGTREKLDSSTLFDQVPADILRSIFTRLYIIDIVRAKAVCSSRNSLGEEILSRTPWLMLPSREEEVGGGYDVDNNVYSGFLIPGESRVFGLKKIPKEFRESCCIGSSNGWRVFLKLETTEPFLFQPFRQEKIRLPPLHGQVDILRIEGKAERDIEIEIDFDILFVMRFIGEFVDWEGNLVSEEAVFNTNIKRPTVYPYRTRLFLVYKLDFNEQKWVEMLTLGDRALFLSENQSVSVSIQSFSNCEENSIYYTDEYWDKIMDDAYSYEGHDMGIYNLKDGRVKPSYEFSFRKYSATTMLRHPKSQAMPENSNSPQQLPLFSQTYFMSTKTFDNVL</sequence>
<keyword evidence="3" id="KW-1185">Reference proteome</keyword>
<reference evidence="2 3" key="1">
    <citation type="journal article" date="2013" name="Genome Biol.">
        <title>The genome sequence of the most widely cultivated cacao type and its use to identify candidate genes regulating pod color.</title>
        <authorList>
            <person name="Motamayor J.C."/>
            <person name="Mockaitis K."/>
            <person name="Schmutz J."/>
            <person name="Haiminen N."/>
            <person name="Iii D.L."/>
            <person name="Cornejo O."/>
            <person name="Findley S.D."/>
            <person name="Zheng P."/>
            <person name="Utro F."/>
            <person name="Royaert S."/>
            <person name="Saski C."/>
            <person name="Jenkins J."/>
            <person name="Podicheti R."/>
            <person name="Zhao M."/>
            <person name="Scheffler B.E."/>
            <person name="Stack J.C."/>
            <person name="Feltus F.A."/>
            <person name="Mustiga G.M."/>
            <person name="Amores F."/>
            <person name="Phillips W."/>
            <person name="Marelli J.P."/>
            <person name="May G.D."/>
            <person name="Shapiro H."/>
            <person name="Ma J."/>
            <person name="Bustamante C.D."/>
            <person name="Schnell R.J."/>
            <person name="Main D."/>
            <person name="Gilbert D."/>
            <person name="Parida L."/>
            <person name="Kuhn D.N."/>
        </authorList>
    </citation>
    <scope>NUCLEOTIDE SEQUENCE [LARGE SCALE GENOMIC DNA]</scope>
    <source>
        <strain evidence="3">cv. Matina 1-6</strain>
    </source>
</reference>
<feature type="domain" description="F-box" evidence="1">
    <location>
        <begin position="27"/>
        <end position="76"/>
    </location>
</feature>
<dbReference type="InterPro" id="IPR005174">
    <property type="entry name" value="KIB1-4_b-propeller"/>
</dbReference>
<accession>A0A061EN10</accession>
<gene>
    <name evidence="2" type="ORF">TCM_021018</name>
</gene>
<dbReference type="PANTHER" id="PTHR44259">
    <property type="entry name" value="OS07G0183000 PROTEIN-RELATED"/>
    <property type="match status" value="1"/>
</dbReference>
<dbReference type="eggNOG" id="ENOG502S0MJ">
    <property type="taxonomic scope" value="Eukaryota"/>
</dbReference>
<dbReference type="InterPro" id="IPR050942">
    <property type="entry name" value="F-box_BR-signaling"/>
</dbReference>
<protein>
    <recommendedName>
        <fullName evidence="1">F-box domain-containing protein</fullName>
    </recommendedName>
</protein>
<dbReference type="Gramene" id="EOY06216">
    <property type="protein sequence ID" value="EOY06216"/>
    <property type="gene ID" value="TCM_021018"/>
</dbReference>
<dbReference type="AlphaFoldDB" id="A0A061EN10"/>
<organism evidence="2 3">
    <name type="scientific">Theobroma cacao</name>
    <name type="common">Cacao</name>
    <name type="synonym">Cocoa</name>
    <dbReference type="NCBI Taxonomy" id="3641"/>
    <lineage>
        <taxon>Eukaryota</taxon>
        <taxon>Viridiplantae</taxon>
        <taxon>Streptophyta</taxon>
        <taxon>Embryophyta</taxon>
        <taxon>Tracheophyta</taxon>
        <taxon>Spermatophyta</taxon>
        <taxon>Magnoliopsida</taxon>
        <taxon>eudicotyledons</taxon>
        <taxon>Gunneridae</taxon>
        <taxon>Pentapetalae</taxon>
        <taxon>rosids</taxon>
        <taxon>malvids</taxon>
        <taxon>Malvales</taxon>
        <taxon>Malvaceae</taxon>
        <taxon>Byttnerioideae</taxon>
        <taxon>Theobroma</taxon>
    </lineage>
</organism>
<dbReference type="InterPro" id="IPR001810">
    <property type="entry name" value="F-box_dom"/>
</dbReference>
<evidence type="ECO:0000313" key="2">
    <source>
        <dbReference type="EMBL" id="EOY06216.1"/>
    </source>
</evidence>
<dbReference type="EMBL" id="CM001882">
    <property type="protein sequence ID" value="EOY06216.1"/>
    <property type="molecule type" value="Genomic_DNA"/>
</dbReference>
<dbReference type="PANTHER" id="PTHR44259:SF15">
    <property type="entry name" value="F-BOX PROTEIN KIB2-RELATED"/>
    <property type="match status" value="1"/>
</dbReference>
<dbReference type="Pfam" id="PF03478">
    <property type="entry name" value="Beta-prop_KIB1-4"/>
    <property type="match status" value="1"/>
</dbReference>
<dbReference type="OMA" id="CEANSIY"/>
<proteinExistence type="predicted"/>